<comment type="caution">
    <text evidence="2">The sequence shown here is derived from an EMBL/GenBank/DDBJ whole genome shotgun (WGS) entry which is preliminary data.</text>
</comment>
<dbReference type="EMBL" id="ABCK01000006">
    <property type="protein sequence ID" value="EDM28253.1"/>
    <property type="molecule type" value="Genomic_DNA"/>
</dbReference>
<dbReference type="RefSeq" id="WP_007278244.1">
    <property type="nucleotide sequence ID" value="NZ_ABCK01000006.1"/>
</dbReference>
<evidence type="ECO:0000313" key="2">
    <source>
        <dbReference type="EMBL" id="EDM28253.1"/>
    </source>
</evidence>
<organism evidence="2 3">
    <name type="scientific">Lentisphaera araneosa HTCC2155</name>
    <dbReference type="NCBI Taxonomy" id="313628"/>
    <lineage>
        <taxon>Bacteria</taxon>
        <taxon>Pseudomonadati</taxon>
        <taxon>Lentisphaerota</taxon>
        <taxon>Lentisphaeria</taxon>
        <taxon>Lentisphaerales</taxon>
        <taxon>Lentisphaeraceae</taxon>
        <taxon>Lentisphaera</taxon>
    </lineage>
</organism>
<protein>
    <submittedName>
        <fullName evidence="2">Uncharacterized protein</fullName>
    </submittedName>
</protein>
<reference evidence="2 3" key="1">
    <citation type="journal article" date="2010" name="J. Bacteriol.">
        <title>Genome sequence of Lentisphaera araneosa HTCC2155T, the type species of the order Lentisphaerales in the phylum Lentisphaerae.</title>
        <authorList>
            <person name="Thrash J.C."/>
            <person name="Cho J.C."/>
            <person name="Vergin K.L."/>
            <person name="Morris R.M."/>
            <person name="Giovannoni S.J."/>
        </authorList>
    </citation>
    <scope>NUCLEOTIDE SEQUENCE [LARGE SCALE GENOMIC DNA]</scope>
    <source>
        <strain evidence="2 3">HTCC2155</strain>
    </source>
</reference>
<keyword evidence="3" id="KW-1185">Reference proteome</keyword>
<keyword evidence="1" id="KW-0732">Signal</keyword>
<dbReference type="PROSITE" id="PS51257">
    <property type="entry name" value="PROKAR_LIPOPROTEIN"/>
    <property type="match status" value="1"/>
</dbReference>
<feature type="chain" id="PRO_5002694460" evidence="1">
    <location>
        <begin position="24"/>
        <end position="166"/>
    </location>
</feature>
<gene>
    <name evidence="2" type="ORF">LNTAR_12891</name>
</gene>
<evidence type="ECO:0000313" key="3">
    <source>
        <dbReference type="Proteomes" id="UP000004947"/>
    </source>
</evidence>
<dbReference type="Proteomes" id="UP000004947">
    <property type="component" value="Unassembled WGS sequence"/>
</dbReference>
<name>A6DK29_9BACT</name>
<proteinExistence type="predicted"/>
<feature type="signal peptide" evidence="1">
    <location>
        <begin position="1"/>
        <end position="23"/>
    </location>
</feature>
<evidence type="ECO:0000256" key="1">
    <source>
        <dbReference type="SAM" id="SignalP"/>
    </source>
</evidence>
<accession>A6DK29</accession>
<dbReference type="AlphaFoldDB" id="A6DK29"/>
<dbReference type="STRING" id="313628.LNTAR_12891"/>
<sequence>MTTIKSLLIVALGLFLSSCESHDWDKDDALQEMVQLFAILPANAPDSQLTRSVPGADGKPIKVNRIPMLTNLELAHAETRYHDRDDDMMILKVNLSGLGENKWRLASANYAGYRVVMMVGEEFKCFVKFDPYYQKGTVNLYCYLTSAEADEVCSLIKKNYKALVRK</sequence>